<sequence length="346" mass="35114">MHSLFAISLTAAAAAAAVVSAQNSSSSSATPTSTASSLIPTNISSGCSSFLESLNSNSTLASCIVPVVNATSAFSPLSNSSVNASSSAVNSALGTLCSTSTLSSGCSDADIRGQLSSFYSSCGDELTGASPDQDVIRIYDVLYTIIPLKDSVCSKDDSGNYCVTQISASSNSTDQSSASASVSVDSSKSSVTSTSQDIYELVQNNLWSYASDSSLKKRGSEDDVAALIPNITTFRSTNLAFFFLTEDTPSDQLCTSCTRSVLTSYMTFEQSVPYALGIANSPLLGGQSDLYNAITSECGSSFLSGAVQAAGGISDGIISGAAPRMSTEGGVFTAAAAAVLGLVALL</sequence>
<evidence type="ECO:0000313" key="3">
    <source>
        <dbReference type="Proteomes" id="UP000757232"/>
    </source>
</evidence>
<accession>A0A9Q5I317</accession>
<gene>
    <name evidence="2" type="ORF">A7U60_g2154</name>
</gene>
<comment type="caution">
    <text evidence="2">The sequence shown here is derived from an EMBL/GenBank/DDBJ whole genome shotgun (WGS) entry which is preliminary data.</text>
</comment>
<feature type="chain" id="PRO_5040507719" evidence="1">
    <location>
        <begin position="22"/>
        <end position="346"/>
    </location>
</feature>
<keyword evidence="1" id="KW-0732">Signal</keyword>
<name>A0A9Q5I317_SANBA</name>
<organism evidence="2 3">
    <name type="scientific">Sanghuangporus baumii</name>
    <name type="common">Phellinus baumii</name>
    <dbReference type="NCBI Taxonomy" id="108892"/>
    <lineage>
        <taxon>Eukaryota</taxon>
        <taxon>Fungi</taxon>
        <taxon>Dikarya</taxon>
        <taxon>Basidiomycota</taxon>
        <taxon>Agaricomycotina</taxon>
        <taxon>Agaricomycetes</taxon>
        <taxon>Hymenochaetales</taxon>
        <taxon>Hymenochaetaceae</taxon>
        <taxon>Sanghuangporus</taxon>
    </lineage>
</organism>
<dbReference type="OrthoDB" id="5588482at2759"/>
<reference evidence="2" key="1">
    <citation type="submission" date="2016-06" db="EMBL/GenBank/DDBJ databases">
        <title>Draft Genome sequence of the fungus Inonotus baumii.</title>
        <authorList>
            <person name="Zhu H."/>
            <person name="Lin W."/>
        </authorList>
    </citation>
    <scope>NUCLEOTIDE SEQUENCE</scope>
    <source>
        <strain evidence="2">821</strain>
    </source>
</reference>
<dbReference type="AlphaFoldDB" id="A0A9Q5I317"/>
<protein>
    <submittedName>
        <fullName evidence="2">Uncharacterized protein</fullName>
    </submittedName>
</protein>
<feature type="signal peptide" evidence="1">
    <location>
        <begin position="1"/>
        <end position="21"/>
    </location>
</feature>
<proteinExistence type="predicted"/>
<dbReference type="Proteomes" id="UP000757232">
    <property type="component" value="Unassembled WGS sequence"/>
</dbReference>
<evidence type="ECO:0000313" key="2">
    <source>
        <dbReference type="EMBL" id="OCB90636.1"/>
    </source>
</evidence>
<keyword evidence="3" id="KW-1185">Reference proteome</keyword>
<dbReference type="EMBL" id="LNZH02000123">
    <property type="protein sequence ID" value="OCB90636.1"/>
    <property type="molecule type" value="Genomic_DNA"/>
</dbReference>
<evidence type="ECO:0000256" key="1">
    <source>
        <dbReference type="SAM" id="SignalP"/>
    </source>
</evidence>